<organism evidence="2 3">
    <name type="scientific">Mucuna pruriens</name>
    <name type="common">Velvet bean</name>
    <name type="synonym">Dolichos pruriens</name>
    <dbReference type="NCBI Taxonomy" id="157652"/>
    <lineage>
        <taxon>Eukaryota</taxon>
        <taxon>Viridiplantae</taxon>
        <taxon>Streptophyta</taxon>
        <taxon>Embryophyta</taxon>
        <taxon>Tracheophyta</taxon>
        <taxon>Spermatophyta</taxon>
        <taxon>Magnoliopsida</taxon>
        <taxon>eudicotyledons</taxon>
        <taxon>Gunneridae</taxon>
        <taxon>Pentapetalae</taxon>
        <taxon>rosids</taxon>
        <taxon>fabids</taxon>
        <taxon>Fabales</taxon>
        <taxon>Fabaceae</taxon>
        <taxon>Papilionoideae</taxon>
        <taxon>50 kb inversion clade</taxon>
        <taxon>NPAAA clade</taxon>
        <taxon>indigoferoid/millettioid clade</taxon>
        <taxon>Phaseoleae</taxon>
        <taxon>Mucuna</taxon>
    </lineage>
</organism>
<evidence type="ECO:0000256" key="1">
    <source>
        <dbReference type="SAM" id="Coils"/>
    </source>
</evidence>
<dbReference type="AlphaFoldDB" id="A0A371IFC5"/>
<gene>
    <name evidence="2" type="ORF">CR513_01373</name>
</gene>
<keyword evidence="1" id="KW-0175">Coiled coil</keyword>
<evidence type="ECO:0000313" key="3">
    <source>
        <dbReference type="Proteomes" id="UP000257109"/>
    </source>
</evidence>
<name>A0A371IFC5_MUCPR</name>
<proteinExistence type="predicted"/>
<dbReference type="EMBL" id="QJKJ01000232">
    <property type="protein sequence ID" value="RDY13673.1"/>
    <property type="molecule type" value="Genomic_DNA"/>
</dbReference>
<reference evidence="2" key="1">
    <citation type="submission" date="2018-05" db="EMBL/GenBank/DDBJ databases">
        <title>Draft genome of Mucuna pruriens seed.</title>
        <authorList>
            <person name="Nnadi N.E."/>
            <person name="Vos R."/>
            <person name="Hasami M.H."/>
            <person name="Devisetty U.K."/>
            <person name="Aguiy J.C."/>
        </authorList>
    </citation>
    <scope>NUCLEOTIDE SEQUENCE [LARGE SCALE GENOMIC DNA]</scope>
    <source>
        <strain evidence="2">JCA_2017</strain>
    </source>
</reference>
<evidence type="ECO:0000313" key="2">
    <source>
        <dbReference type="EMBL" id="RDY13673.1"/>
    </source>
</evidence>
<accession>A0A371IFC5</accession>
<keyword evidence="3" id="KW-1185">Reference proteome</keyword>
<feature type="non-terminal residue" evidence="2">
    <location>
        <position position="1"/>
    </location>
</feature>
<comment type="caution">
    <text evidence="2">The sequence shown here is derived from an EMBL/GenBank/DDBJ whole genome shotgun (WGS) entry which is preliminary data.</text>
</comment>
<feature type="coiled-coil region" evidence="1">
    <location>
        <begin position="54"/>
        <end position="81"/>
    </location>
</feature>
<protein>
    <submittedName>
        <fullName evidence="2">Uncharacterized protein</fullName>
    </submittedName>
</protein>
<dbReference type="Proteomes" id="UP000257109">
    <property type="component" value="Unassembled WGS sequence"/>
</dbReference>
<sequence length="98" mass="11512">MEEGTSRNDSSSASINDNDIYLQVVRCKNEKGIKFMHLTRISTNLIEMSMVQHMEEMRKTIHKLNNELIEKEAKEKSLEDKVVQLLHSHEEQSEQIRQ</sequence>